<name>A0A9D1WG13_9GAMM</name>
<protein>
    <submittedName>
        <fullName evidence="6">Metalloregulator ArsR/SmtB family transcription factor</fullName>
    </submittedName>
</protein>
<evidence type="ECO:0000256" key="1">
    <source>
        <dbReference type="ARBA" id="ARBA00023015"/>
    </source>
</evidence>
<dbReference type="InterPro" id="IPR001845">
    <property type="entry name" value="HTH_ArsR_DNA-bd_dom"/>
</dbReference>
<dbReference type="PROSITE" id="PS50987">
    <property type="entry name" value="HTH_ARSR_2"/>
    <property type="match status" value="1"/>
</dbReference>
<evidence type="ECO:0000256" key="3">
    <source>
        <dbReference type="ARBA" id="ARBA00023163"/>
    </source>
</evidence>
<dbReference type="PANTHER" id="PTHR43132">
    <property type="entry name" value="ARSENICAL RESISTANCE OPERON REPRESSOR ARSR-RELATED"/>
    <property type="match status" value="1"/>
</dbReference>
<dbReference type="EMBL" id="DXEV01000170">
    <property type="protein sequence ID" value="HIX57527.1"/>
    <property type="molecule type" value="Genomic_DNA"/>
</dbReference>
<dbReference type="Proteomes" id="UP000886829">
    <property type="component" value="Unassembled WGS sequence"/>
</dbReference>
<dbReference type="AlphaFoldDB" id="A0A9D1WG13"/>
<dbReference type="Pfam" id="PF01022">
    <property type="entry name" value="HTH_5"/>
    <property type="match status" value="1"/>
</dbReference>
<evidence type="ECO:0000313" key="6">
    <source>
        <dbReference type="EMBL" id="HIX57527.1"/>
    </source>
</evidence>
<dbReference type="InterPro" id="IPR036388">
    <property type="entry name" value="WH-like_DNA-bd_sf"/>
</dbReference>
<keyword evidence="3" id="KW-0804">Transcription</keyword>
<evidence type="ECO:0000256" key="4">
    <source>
        <dbReference type="SAM" id="MobiDB-lite"/>
    </source>
</evidence>
<sequence length="150" mass="16572">MPAKASDPDKTKAKTTTKARKTAKAKAPVELTTTEQEPKTALDLTPQDSELSGELMSSDDTEILSAFFKALADPSRLNIVFVLLKYKQLSVGDIAEKTKMSISAVSHQLAILRMRKLVTVKRDGVKNFYGLCDDHVSKVIEMAIEHIHED</sequence>
<feature type="compositionally biased region" description="Basic and acidic residues" evidence="4">
    <location>
        <begin position="1"/>
        <end position="12"/>
    </location>
</feature>
<dbReference type="InterPro" id="IPR036390">
    <property type="entry name" value="WH_DNA-bd_sf"/>
</dbReference>
<evidence type="ECO:0000256" key="2">
    <source>
        <dbReference type="ARBA" id="ARBA00023125"/>
    </source>
</evidence>
<feature type="region of interest" description="Disordered" evidence="4">
    <location>
        <begin position="1"/>
        <end position="43"/>
    </location>
</feature>
<dbReference type="InterPro" id="IPR011991">
    <property type="entry name" value="ArsR-like_HTH"/>
</dbReference>
<dbReference type="SUPFAM" id="SSF46785">
    <property type="entry name" value="Winged helix' DNA-binding domain"/>
    <property type="match status" value="1"/>
</dbReference>
<accession>A0A9D1WG13</accession>
<keyword evidence="1" id="KW-0805">Transcription regulation</keyword>
<evidence type="ECO:0000313" key="7">
    <source>
        <dbReference type="Proteomes" id="UP000886829"/>
    </source>
</evidence>
<reference evidence="6" key="1">
    <citation type="journal article" date="2021" name="PeerJ">
        <title>Extensive microbial diversity within the chicken gut microbiome revealed by metagenomics and culture.</title>
        <authorList>
            <person name="Gilroy R."/>
            <person name="Ravi A."/>
            <person name="Getino M."/>
            <person name="Pursley I."/>
            <person name="Horton D.L."/>
            <person name="Alikhan N.F."/>
            <person name="Baker D."/>
            <person name="Gharbi K."/>
            <person name="Hall N."/>
            <person name="Watson M."/>
            <person name="Adriaenssens E.M."/>
            <person name="Foster-Nyarko E."/>
            <person name="Jarju S."/>
            <person name="Secka A."/>
            <person name="Antonio M."/>
            <person name="Oren A."/>
            <person name="Chaudhuri R.R."/>
            <person name="La Ragione R."/>
            <person name="Hildebrand F."/>
            <person name="Pallen M.J."/>
        </authorList>
    </citation>
    <scope>NUCLEOTIDE SEQUENCE</scope>
    <source>
        <strain evidence="6">USASDec5-558</strain>
    </source>
</reference>
<organism evidence="6 7">
    <name type="scientific">Candidatus Anaerobiospirillum pullistercoris</name>
    <dbReference type="NCBI Taxonomy" id="2838452"/>
    <lineage>
        <taxon>Bacteria</taxon>
        <taxon>Pseudomonadati</taxon>
        <taxon>Pseudomonadota</taxon>
        <taxon>Gammaproteobacteria</taxon>
        <taxon>Aeromonadales</taxon>
        <taxon>Succinivibrionaceae</taxon>
        <taxon>Anaerobiospirillum</taxon>
    </lineage>
</organism>
<dbReference type="InterPro" id="IPR051011">
    <property type="entry name" value="Metal_resp_trans_reg"/>
</dbReference>
<dbReference type="GO" id="GO:0003700">
    <property type="term" value="F:DNA-binding transcription factor activity"/>
    <property type="evidence" value="ECO:0007669"/>
    <property type="project" value="InterPro"/>
</dbReference>
<evidence type="ECO:0000259" key="5">
    <source>
        <dbReference type="PROSITE" id="PS50987"/>
    </source>
</evidence>
<dbReference type="PRINTS" id="PR00778">
    <property type="entry name" value="HTHARSR"/>
</dbReference>
<dbReference type="Gene3D" id="1.10.10.10">
    <property type="entry name" value="Winged helix-like DNA-binding domain superfamily/Winged helix DNA-binding domain"/>
    <property type="match status" value="1"/>
</dbReference>
<keyword evidence="2" id="KW-0238">DNA-binding</keyword>
<dbReference type="GO" id="GO:0003677">
    <property type="term" value="F:DNA binding"/>
    <property type="evidence" value="ECO:0007669"/>
    <property type="project" value="UniProtKB-KW"/>
</dbReference>
<proteinExistence type="predicted"/>
<comment type="caution">
    <text evidence="6">The sequence shown here is derived from an EMBL/GenBank/DDBJ whole genome shotgun (WGS) entry which is preliminary data.</text>
</comment>
<dbReference type="CDD" id="cd00090">
    <property type="entry name" value="HTH_ARSR"/>
    <property type="match status" value="1"/>
</dbReference>
<dbReference type="PANTHER" id="PTHR43132:SF6">
    <property type="entry name" value="HTH-TYPE TRANSCRIPTIONAL REPRESSOR CZRA"/>
    <property type="match status" value="1"/>
</dbReference>
<dbReference type="NCBIfam" id="NF033788">
    <property type="entry name" value="HTH_metalloreg"/>
    <property type="match status" value="1"/>
</dbReference>
<gene>
    <name evidence="6" type="ORF">H9850_08670</name>
</gene>
<reference evidence="6" key="2">
    <citation type="submission" date="2021-04" db="EMBL/GenBank/DDBJ databases">
        <authorList>
            <person name="Gilroy R."/>
        </authorList>
    </citation>
    <scope>NUCLEOTIDE SEQUENCE</scope>
    <source>
        <strain evidence="6">USASDec5-558</strain>
    </source>
</reference>
<feature type="compositionally biased region" description="Basic residues" evidence="4">
    <location>
        <begin position="13"/>
        <end position="24"/>
    </location>
</feature>
<dbReference type="SMART" id="SM00418">
    <property type="entry name" value="HTH_ARSR"/>
    <property type="match status" value="1"/>
</dbReference>
<feature type="domain" description="HTH arsR-type" evidence="5">
    <location>
        <begin position="56"/>
        <end position="150"/>
    </location>
</feature>